<evidence type="ECO:0000313" key="3">
    <source>
        <dbReference type="EMBL" id="MCX2718870.1"/>
    </source>
</evidence>
<organism evidence="3 4">
    <name type="scientific">Lentiprolixibacter aurantiacus</name>
    <dbReference type="NCBI Taxonomy" id="2993939"/>
    <lineage>
        <taxon>Bacteria</taxon>
        <taxon>Pseudomonadati</taxon>
        <taxon>Bacteroidota</taxon>
        <taxon>Flavobacteriia</taxon>
        <taxon>Flavobacteriales</taxon>
        <taxon>Flavobacteriaceae</taxon>
        <taxon>Lentiprolixibacter</taxon>
    </lineage>
</organism>
<evidence type="ECO:0000313" key="4">
    <source>
        <dbReference type="Proteomes" id="UP001207116"/>
    </source>
</evidence>
<gene>
    <name evidence="3" type="ORF">OO016_04575</name>
</gene>
<comment type="caution">
    <text evidence="3">The sequence shown here is derived from an EMBL/GenBank/DDBJ whole genome shotgun (WGS) entry which is preliminary data.</text>
</comment>
<feature type="compositionally biased region" description="Polar residues" evidence="1">
    <location>
        <begin position="144"/>
        <end position="160"/>
    </location>
</feature>
<dbReference type="EMBL" id="JAPFQP010000001">
    <property type="protein sequence ID" value="MCX2718870.1"/>
    <property type="molecule type" value="Genomic_DNA"/>
</dbReference>
<evidence type="ECO:0000256" key="1">
    <source>
        <dbReference type="SAM" id="MobiDB-lite"/>
    </source>
</evidence>
<name>A0AAE3MJD8_9FLAO</name>
<evidence type="ECO:0000256" key="2">
    <source>
        <dbReference type="SAM" id="SignalP"/>
    </source>
</evidence>
<protein>
    <submittedName>
        <fullName evidence="3">Uncharacterized protein</fullName>
    </submittedName>
</protein>
<feature type="chain" id="PRO_5042256879" evidence="2">
    <location>
        <begin position="21"/>
        <end position="674"/>
    </location>
</feature>
<feature type="region of interest" description="Disordered" evidence="1">
    <location>
        <begin position="144"/>
        <end position="181"/>
    </location>
</feature>
<accession>A0AAE3MJD8</accession>
<dbReference type="AlphaFoldDB" id="A0AAE3MJD8"/>
<feature type="signal peptide" evidence="2">
    <location>
        <begin position="1"/>
        <end position="20"/>
    </location>
</feature>
<dbReference type="RefSeq" id="WP_266011215.1">
    <property type="nucleotide sequence ID" value="NZ_JAPFQP010000001.1"/>
</dbReference>
<sequence length="674" mass="78570">MKYFLTLIFSVFCLSLQAQAKALAEDDIDWELQRLEEQKRELEKTFFPAMTDFQDVKAGTFSGGAKTKEQWVTHLENKLREVQSFVQKRNLRSLCSQYDNLQQAIASRMNSKYSSTQCDNIDLHIQAIRDKIVYYKNQINNQPSSTDNTRYLSLGNQGNASDSTNGKSGSGSGNGDQNYQQTPEEINQANQLAIQQEKRQREQREMQAYGVASEQIVAGDFVGASYTFANAGMLEETVVTAGLGAASQIVSGLQAERQENIENRTQRLNASLRRLPEEDEKVRQLFINGKYNEFFTEEKKLRSSEESALSNANWLIDKAKATSLNSVYREISERRADRIRLIMKYQTDTLVKLFKTLKNEKLITEYNNRNEWDKNRIGNYFKRDRDKRFKQQLISEMSKEKLNRFNKILLHDFQEENYQNMDKRLLDNYHLIQFYLSNPYRSDEFDRWFSTKFFELDLDEQRSLLKEILDVRNRTIDLGGPVTAKKPSKNDSKLRMLLGNGDKLNYYMDVSSWFRKKTTPFALYEYLDRQSSISGGIWSGFKNTRANDLVKQWIKRDEERTGKSANELFQERMLCKTVDCIEGNSLTASEYELLEEKAIENRRVDRVLKSISTFQYYGEIYKNIKPKKSMKNYKNALGLLKPTMKKYPDNEKLIGTKSKIEKEIAELEVLLNKK</sequence>
<keyword evidence="2" id="KW-0732">Signal</keyword>
<proteinExistence type="predicted"/>
<keyword evidence="4" id="KW-1185">Reference proteome</keyword>
<dbReference type="Proteomes" id="UP001207116">
    <property type="component" value="Unassembled WGS sequence"/>
</dbReference>
<reference evidence="3" key="1">
    <citation type="submission" date="2022-11" db="EMBL/GenBank/DDBJ databases">
        <title>The characterization of three novel Bacteroidetes species and genomic analysis of their roles in tidal elemental geochemical cycles.</title>
        <authorList>
            <person name="Ma K.-J."/>
        </authorList>
    </citation>
    <scope>NUCLEOTIDE SEQUENCE</scope>
    <source>
        <strain evidence="3">M415</strain>
    </source>
</reference>